<protein>
    <recommendedName>
        <fullName evidence="2">Uncharacterized domain-containing protein</fullName>
    </recommendedName>
</protein>
<feature type="region of interest" description="Disordered" evidence="1">
    <location>
        <begin position="444"/>
        <end position="489"/>
    </location>
</feature>
<dbReference type="Gene3D" id="1.10.3210.40">
    <property type="match status" value="1"/>
</dbReference>
<feature type="compositionally biased region" description="Basic and acidic residues" evidence="1">
    <location>
        <begin position="446"/>
        <end position="455"/>
    </location>
</feature>
<dbReference type="Pfam" id="PF07514">
    <property type="entry name" value="TraI_2"/>
    <property type="match status" value="1"/>
</dbReference>
<organism evidence="3">
    <name type="scientific">Alcaligenes faecalis</name>
    <dbReference type="NCBI Taxonomy" id="511"/>
    <lineage>
        <taxon>Bacteria</taxon>
        <taxon>Pseudomonadati</taxon>
        <taxon>Pseudomonadota</taxon>
        <taxon>Betaproteobacteria</taxon>
        <taxon>Burkholderiales</taxon>
        <taxon>Alcaligenaceae</taxon>
        <taxon>Alcaligenes</taxon>
    </lineage>
</organism>
<dbReference type="RefSeq" id="WP_086069354.1">
    <property type="nucleotide sequence ID" value="NZ_MSZN01000014.1"/>
</dbReference>
<evidence type="ECO:0000259" key="2">
    <source>
        <dbReference type="Pfam" id="PF07514"/>
    </source>
</evidence>
<name>A0A1Z3MKY0_ALCFA</name>
<feature type="compositionally biased region" description="Polar residues" evidence="1">
    <location>
        <begin position="473"/>
        <end position="486"/>
    </location>
</feature>
<dbReference type="EMBL" id="KY623659">
    <property type="protein sequence ID" value="ASD48425.1"/>
    <property type="molecule type" value="Genomic_DNA"/>
</dbReference>
<dbReference type="InterPro" id="IPR011119">
    <property type="entry name" value="Unchr_helicase_relaxase_TraI"/>
</dbReference>
<sequence length="924" mass="102449">MLHFLKMKRFRLGGTNKRAADSTDDSSLFGDVPRYPPFMKGLPVVGAQSLLNSQSELIGRIKNVLGYPKEQFESLVFPVLARYAAFVHLLPASETHHHRGAGGLFRHGLEVAFWAAQASEGQIFPMDTPKKYKAEHENRWRFSAFLAGLSHDLGKPISDMEISDKNGTTIWDPFQCSLLEWATTNNVDRYFVRWRNSRIHKQHENFSLLLFKEIVGRESLSYVSGLDKRTLPALFDAVGGTGGRTQPLTRLAMRADQESVKRDMANNRIEIDENSYGVPVHRYVFDAMRSLINEQTWAVNEAGAKVWMMDGSAFIVWKAAAKDIARKVQELNIPGVPRDADTLADVLIERGYALRNEVIADDGEVLHYRYWKIQPVDPQNTDGIAFELLALRLDDAERIFTGVVPGSVKGIIGTEKEIAQDKAQPKQDAVSPNSNAIQGKCQIEVPEPKVNRDTSEENMTDTAGHTDPRLNSAAKTQNEQAKTSSEFIPPDLRGVIERLKKNVTPVPPLEESSPDEAETLRVPSRKVAVPDTERYMDEKEPESVELGTIVDELPSREKGDSESEGRVRKGALQLAQEQLTSLLANAGEAGLLIDQLIQPIVCGEQWLGQCLMKQGHDMVILYPEGLRPLGEPFDIAQELAAAGLVVPDPVMQDRLVQVIDGVKVVVLKPAIAHALMNIFEAVRESEVIMEKSSAAPASIATPHKGKNCRGNVQLEVQDEESKLLEHLDTIESQSIETSATFVVADLEPCGRVEFVRESAESTIEEIPAWFNNLHKEGALAQRPIVAEPVPIQPLQKTEAEHHSQSVELQSEDIGPVDSTVPAQVLSGPADLGANPAVDEDAFVPKTITAKQAMQQLIEMMHLGEGRWIASGIRRHGDNLIISDVAFDRIVNDYPGIITRTQLRTQLRYFGGVCRSNEIHLKVSK</sequence>
<proteinExistence type="predicted"/>
<keyword evidence="3" id="KW-0614">Plasmid</keyword>
<dbReference type="AlphaFoldDB" id="A0A1Z3MKY0"/>
<reference evidence="3" key="1">
    <citation type="submission" date="2017-02" db="EMBL/GenBank/DDBJ databases">
        <title>Emergence of VIM metallo-beta-lactamase producing Alcaligenes faecalis in GAZA, Palestine.</title>
        <authorList>
            <person name="Al Laham N."/>
            <person name="Chavda K."/>
            <person name="Cienfuegos V."/>
            <person name="Kreiswirth B."/>
            <person name="Chen L."/>
        </authorList>
    </citation>
    <scope>NUCLEOTIDE SEQUENCE</scope>
    <source>
        <strain evidence="3">GZAF1</strain>
        <plasmid evidence="3">pGZAF1_VIM</plasmid>
    </source>
</reference>
<evidence type="ECO:0000256" key="1">
    <source>
        <dbReference type="SAM" id="MobiDB-lite"/>
    </source>
</evidence>
<dbReference type="NCBIfam" id="NF041494">
    <property type="entry name" value="MobH"/>
    <property type="match status" value="1"/>
</dbReference>
<accession>A0A1Z3MKY0</accession>
<geneLocation type="plasmid" evidence="3">
    <name>pGZAF1_VIM</name>
</geneLocation>
<feature type="domain" description="Uncharacterised" evidence="2">
    <location>
        <begin position="49"/>
        <end position="354"/>
    </location>
</feature>
<evidence type="ECO:0000313" key="3">
    <source>
        <dbReference type="EMBL" id="ASD48425.1"/>
    </source>
</evidence>